<accession>A0A942TC18</accession>
<evidence type="ECO:0000259" key="7">
    <source>
        <dbReference type="Pfam" id="PF13193"/>
    </source>
</evidence>
<keyword evidence="4 5" id="KW-0067">ATP-binding</keyword>
<dbReference type="GO" id="GO:0005524">
    <property type="term" value="F:ATP binding"/>
    <property type="evidence" value="ECO:0007669"/>
    <property type="project" value="UniProtKB-KW"/>
</dbReference>
<dbReference type="PROSITE" id="PS00455">
    <property type="entry name" value="AMP_BINDING"/>
    <property type="match status" value="1"/>
</dbReference>
<reference evidence="8 9" key="1">
    <citation type="submission" date="2021-05" db="EMBL/GenBank/DDBJ databases">
        <title>Novel Bacillus species.</title>
        <authorList>
            <person name="Liu G."/>
        </authorList>
    </citation>
    <scope>NUCLEOTIDE SEQUENCE [LARGE SCALE GENOMIC DNA]</scope>
    <source>
        <strain evidence="9">FJAT-49780</strain>
    </source>
</reference>
<dbReference type="Pfam" id="PF00501">
    <property type="entry name" value="AMP-binding"/>
    <property type="match status" value="1"/>
</dbReference>
<evidence type="ECO:0000313" key="9">
    <source>
        <dbReference type="Proteomes" id="UP000681414"/>
    </source>
</evidence>
<sequence length="486" mass="54314">MIPNWLLQRAYLTPERTALVFNDQTWTFREMKDIVHELATKISGYSVSRQSRVAILVKNRQTTVFLIHALQSIGAEIVFLNSRLTASELSYQIKDSGSSVLLYDQDFYTTVKDLEYLSIDLNAYSIENIMTSSQKKLGNVRSDFDLDETCSIMYTSGTTGKPKGVRQTYGNHWWSATGSSLNLGLQENDAWLCAVPIFHISGLSILMRSVIYGIPVFLMEDFNEKQANLFLQSGKVTIMSVVTATLNRMLTDLQNEIYHENFRCMLLGGGPAPLPLLEKCAAKNIPVFQTYGMTETASQIVTLSPEDSFAKLGSAGKPLFPAQIKIVRTDGKAADARETGEIALKGPNITPGYLNQKHFLQDGWFLTGDLGYLDEDGFLYVQDRRSDLIISGGENVYPAEIEAVLIAHEAIDEAGVVGISDPTWGQVAYAFIVGKAFSEEELLQFCRERLASYKIPKRFIQVKELPRNAANKLVREKLRLLIEGIK</sequence>
<dbReference type="InterPro" id="IPR042099">
    <property type="entry name" value="ANL_N_sf"/>
</dbReference>
<dbReference type="InterPro" id="IPR020845">
    <property type="entry name" value="AMP-binding_CS"/>
</dbReference>
<comment type="function">
    <text evidence="5">Converts 2-succinylbenzoate (OSB) to 2-succinylbenzoyl-CoA (OSB-CoA).</text>
</comment>
<dbReference type="HAMAP" id="MF_00731">
    <property type="entry name" value="MenE"/>
    <property type="match status" value="1"/>
</dbReference>
<evidence type="ECO:0000259" key="6">
    <source>
        <dbReference type="Pfam" id="PF00501"/>
    </source>
</evidence>
<keyword evidence="3 5" id="KW-0547">Nucleotide-binding</keyword>
<dbReference type="GO" id="GO:0008756">
    <property type="term" value="F:o-succinylbenzoate-CoA ligase activity"/>
    <property type="evidence" value="ECO:0007669"/>
    <property type="project" value="UniProtKB-UniRule"/>
</dbReference>
<keyword evidence="2 5" id="KW-0436">Ligase</keyword>
<dbReference type="SUPFAM" id="SSF56801">
    <property type="entry name" value="Acetyl-CoA synthetase-like"/>
    <property type="match status" value="1"/>
</dbReference>
<organism evidence="8 9">
    <name type="scientific">Lederbergia citri</name>
    <dbReference type="NCBI Taxonomy" id="2833580"/>
    <lineage>
        <taxon>Bacteria</taxon>
        <taxon>Bacillati</taxon>
        <taxon>Bacillota</taxon>
        <taxon>Bacilli</taxon>
        <taxon>Bacillales</taxon>
        <taxon>Bacillaceae</taxon>
        <taxon>Lederbergia</taxon>
    </lineage>
</organism>
<dbReference type="InterPro" id="IPR045851">
    <property type="entry name" value="AMP-bd_C_sf"/>
</dbReference>
<dbReference type="CDD" id="cd05912">
    <property type="entry name" value="OSB_CoA_lg"/>
    <property type="match status" value="1"/>
</dbReference>
<dbReference type="PANTHER" id="PTHR43767">
    <property type="entry name" value="LONG-CHAIN-FATTY-ACID--COA LIGASE"/>
    <property type="match status" value="1"/>
</dbReference>
<dbReference type="Pfam" id="PF13193">
    <property type="entry name" value="AMP-binding_C"/>
    <property type="match status" value="1"/>
</dbReference>
<proteinExistence type="inferred from homology"/>
<dbReference type="EC" id="6.2.1.26" evidence="5"/>
<dbReference type="InterPro" id="IPR050237">
    <property type="entry name" value="ATP-dep_AMP-bd_enzyme"/>
</dbReference>
<name>A0A942TC18_9BACI</name>
<dbReference type="Gene3D" id="3.40.50.12780">
    <property type="entry name" value="N-terminal domain of ligase-like"/>
    <property type="match status" value="1"/>
</dbReference>
<dbReference type="PANTHER" id="PTHR43767:SF1">
    <property type="entry name" value="NONRIBOSOMAL PEPTIDE SYNTHASE PES1 (EUROFUNG)-RELATED"/>
    <property type="match status" value="1"/>
</dbReference>
<comment type="pathway">
    <text evidence="5">Quinol/quinone metabolism; 1,4-dihydroxy-2-naphthoate biosynthesis; 1,4-dihydroxy-2-naphthoate from chorismate: step 5/7.</text>
</comment>
<dbReference type="AlphaFoldDB" id="A0A942TC18"/>
<dbReference type="GO" id="GO:0009234">
    <property type="term" value="P:menaquinone biosynthetic process"/>
    <property type="evidence" value="ECO:0007669"/>
    <property type="project" value="UniProtKB-UniRule"/>
</dbReference>
<comment type="similarity">
    <text evidence="5">Belongs to the ATP-dependent AMP-binding enzyme family. MenE subfamily.</text>
</comment>
<dbReference type="Proteomes" id="UP000681414">
    <property type="component" value="Unassembled WGS sequence"/>
</dbReference>
<dbReference type="EMBL" id="JAGYPG010000001">
    <property type="protein sequence ID" value="MBS4195116.1"/>
    <property type="molecule type" value="Genomic_DNA"/>
</dbReference>
<dbReference type="Gene3D" id="3.30.300.30">
    <property type="match status" value="1"/>
</dbReference>
<gene>
    <name evidence="5" type="primary">menE</name>
    <name evidence="8" type="ORF">KHA97_08495</name>
</gene>
<dbReference type="NCBIfam" id="NF002966">
    <property type="entry name" value="PRK03640.1"/>
    <property type="match status" value="1"/>
</dbReference>
<dbReference type="InterPro" id="IPR010192">
    <property type="entry name" value="MenE"/>
</dbReference>
<evidence type="ECO:0000256" key="5">
    <source>
        <dbReference type="HAMAP-Rule" id="MF_00731"/>
    </source>
</evidence>
<dbReference type="InterPro" id="IPR025110">
    <property type="entry name" value="AMP-bd_C"/>
</dbReference>
<feature type="domain" description="AMP-binding enzyme C-terminal" evidence="7">
    <location>
        <begin position="400"/>
        <end position="472"/>
    </location>
</feature>
<keyword evidence="9" id="KW-1185">Reference proteome</keyword>
<evidence type="ECO:0000256" key="3">
    <source>
        <dbReference type="ARBA" id="ARBA00022741"/>
    </source>
</evidence>
<comment type="caution">
    <text evidence="8">The sequence shown here is derived from an EMBL/GenBank/DDBJ whole genome shotgun (WGS) entry which is preliminary data.</text>
</comment>
<comment type="catalytic activity">
    <reaction evidence="5">
        <text>2-succinylbenzoate + ATP + CoA = 2-succinylbenzoyl-CoA + AMP + diphosphate</text>
        <dbReference type="Rhea" id="RHEA:17009"/>
        <dbReference type="ChEBI" id="CHEBI:18325"/>
        <dbReference type="ChEBI" id="CHEBI:30616"/>
        <dbReference type="ChEBI" id="CHEBI:33019"/>
        <dbReference type="ChEBI" id="CHEBI:57287"/>
        <dbReference type="ChEBI" id="CHEBI:57364"/>
        <dbReference type="ChEBI" id="CHEBI:456215"/>
        <dbReference type="EC" id="6.2.1.26"/>
    </reaction>
</comment>
<evidence type="ECO:0000256" key="4">
    <source>
        <dbReference type="ARBA" id="ARBA00022840"/>
    </source>
</evidence>
<comment type="pathway">
    <text evidence="5">Quinol/quinone metabolism; menaquinone biosynthesis.</text>
</comment>
<keyword evidence="1 5" id="KW-0474">Menaquinone biosynthesis</keyword>
<protein>
    <recommendedName>
        <fullName evidence="5">2-succinylbenzoate--CoA ligase</fullName>
        <ecNumber evidence="5">6.2.1.26</ecNumber>
    </recommendedName>
    <alternativeName>
        <fullName evidence="5">o-succinylbenzoyl-CoA synthetase</fullName>
        <shortName evidence="5">OSB-CoA synthetase</shortName>
    </alternativeName>
</protein>
<dbReference type="NCBIfam" id="TIGR01923">
    <property type="entry name" value="menE"/>
    <property type="match status" value="1"/>
</dbReference>
<evidence type="ECO:0000256" key="1">
    <source>
        <dbReference type="ARBA" id="ARBA00022428"/>
    </source>
</evidence>
<evidence type="ECO:0000256" key="2">
    <source>
        <dbReference type="ARBA" id="ARBA00022598"/>
    </source>
</evidence>
<dbReference type="InterPro" id="IPR000873">
    <property type="entry name" value="AMP-dep_synth/lig_dom"/>
</dbReference>
<evidence type="ECO:0000313" key="8">
    <source>
        <dbReference type="EMBL" id="MBS4195116.1"/>
    </source>
</evidence>
<feature type="domain" description="AMP-dependent synthetase/ligase" evidence="6">
    <location>
        <begin position="9"/>
        <end position="354"/>
    </location>
</feature>